<evidence type="ECO:0000313" key="9">
    <source>
        <dbReference type="EMBL" id="SGZ47840.1"/>
    </source>
</evidence>
<name>A0A1L0BB13_9ASCO</name>
<dbReference type="AlphaFoldDB" id="A0A1L0BB13"/>
<comment type="function">
    <text evidence="5">Component of the exocyst complex involved in the docking of exocytic vesicles with fusion sites on the plasma membrane.</text>
</comment>
<dbReference type="PIRSF" id="PIRSF025007">
    <property type="entry name" value="Sec15"/>
    <property type="match status" value="1"/>
</dbReference>
<keyword evidence="2 5" id="KW-0813">Transport</keyword>
<feature type="region of interest" description="Disordered" evidence="6">
    <location>
        <begin position="1"/>
        <end position="22"/>
    </location>
</feature>
<evidence type="ECO:0000256" key="3">
    <source>
        <dbReference type="ARBA" id="ARBA00022483"/>
    </source>
</evidence>
<keyword evidence="10" id="KW-1185">Reference proteome</keyword>
<organism evidence="9 10">
    <name type="scientific">Sungouiella intermedia</name>
    <dbReference type="NCBI Taxonomy" id="45354"/>
    <lineage>
        <taxon>Eukaryota</taxon>
        <taxon>Fungi</taxon>
        <taxon>Dikarya</taxon>
        <taxon>Ascomycota</taxon>
        <taxon>Saccharomycotina</taxon>
        <taxon>Pichiomycetes</taxon>
        <taxon>Metschnikowiaceae</taxon>
        <taxon>Sungouiella</taxon>
    </lineage>
</organism>
<dbReference type="EMBL" id="LT635756">
    <property type="protein sequence ID" value="SGZ47840.1"/>
    <property type="molecule type" value="Genomic_DNA"/>
</dbReference>
<feature type="domain" description="Exocyst complex subunit EXOC6/Sec15 C-terminal" evidence="7">
    <location>
        <begin position="448"/>
        <end position="818"/>
    </location>
</feature>
<dbReference type="GO" id="GO:0090522">
    <property type="term" value="P:vesicle tethering involved in exocytosis"/>
    <property type="evidence" value="ECO:0007669"/>
    <property type="project" value="UniProtKB-UniRule"/>
</dbReference>
<feature type="compositionally biased region" description="Low complexity" evidence="6">
    <location>
        <begin position="7"/>
        <end position="17"/>
    </location>
</feature>
<dbReference type="Proteomes" id="UP000182334">
    <property type="component" value="Chromosome I"/>
</dbReference>
<dbReference type="Pfam" id="PF04091">
    <property type="entry name" value="Sec15_C"/>
    <property type="match status" value="1"/>
</dbReference>
<dbReference type="InterPro" id="IPR042044">
    <property type="entry name" value="EXOC6PINT-1/Sec15/Tip20_C_dom2"/>
</dbReference>
<comment type="similarity">
    <text evidence="1 5">Belongs to the SEC15 family.</text>
</comment>
<dbReference type="STRING" id="45354.A0A1L0BB13"/>
<dbReference type="Gene3D" id="1.10.357.30">
    <property type="entry name" value="Exocyst complex subunit Sec15 C-terminal domain, N-terminal subdomain"/>
    <property type="match status" value="1"/>
</dbReference>
<evidence type="ECO:0000313" key="10">
    <source>
        <dbReference type="Proteomes" id="UP000182334"/>
    </source>
</evidence>
<dbReference type="Pfam" id="PF20651">
    <property type="entry name" value="EXOC6_Sec15_N"/>
    <property type="match status" value="1"/>
</dbReference>
<dbReference type="GO" id="GO:0016020">
    <property type="term" value="C:membrane"/>
    <property type="evidence" value="ECO:0007669"/>
    <property type="project" value="TreeGrafter"/>
</dbReference>
<dbReference type="PANTHER" id="PTHR12702">
    <property type="entry name" value="SEC15"/>
    <property type="match status" value="1"/>
</dbReference>
<evidence type="ECO:0000256" key="2">
    <source>
        <dbReference type="ARBA" id="ARBA00022448"/>
    </source>
</evidence>
<dbReference type="GO" id="GO:0006893">
    <property type="term" value="P:Golgi to plasma membrane transport"/>
    <property type="evidence" value="ECO:0007669"/>
    <property type="project" value="TreeGrafter"/>
</dbReference>
<dbReference type="InterPro" id="IPR042045">
    <property type="entry name" value="EXOC6/Sec15_C_dom1"/>
</dbReference>
<dbReference type="InterPro" id="IPR048359">
    <property type="entry name" value="EXOC6_Sec15_N"/>
</dbReference>
<evidence type="ECO:0000256" key="4">
    <source>
        <dbReference type="ARBA" id="ARBA00023054"/>
    </source>
</evidence>
<proteinExistence type="inferred from homology"/>
<dbReference type="InterPro" id="IPR046361">
    <property type="entry name" value="EXOC6/Sec15_C"/>
</dbReference>
<evidence type="ECO:0000259" key="7">
    <source>
        <dbReference type="Pfam" id="PF04091"/>
    </source>
</evidence>
<protein>
    <recommendedName>
        <fullName evidence="5">Exocyst complex component SEC15</fullName>
    </recommendedName>
</protein>
<dbReference type="InterPro" id="IPR007225">
    <property type="entry name" value="EXOC6/Sec15"/>
</dbReference>
<reference evidence="9 10" key="1">
    <citation type="submission" date="2016-10" db="EMBL/GenBank/DDBJ databases">
        <authorList>
            <person name="de Groot N.N."/>
        </authorList>
    </citation>
    <scope>NUCLEOTIDE SEQUENCE [LARGE SCALE GENOMIC DNA]</scope>
    <source>
        <strain evidence="9 10">CBS 141442</strain>
    </source>
</reference>
<dbReference type="GO" id="GO:0000145">
    <property type="term" value="C:exocyst"/>
    <property type="evidence" value="ECO:0007669"/>
    <property type="project" value="UniProtKB-UniRule"/>
</dbReference>
<evidence type="ECO:0000259" key="8">
    <source>
        <dbReference type="Pfam" id="PF20651"/>
    </source>
</evidence>
<accession>A0A1L0BB13</accession>
<keyword evidence="4" id="KW-0175">Coiled coil</keyword>
<dbReference type="PANTHER" id="PTHR12702:SF0">
    <property type="entry name" value="EXOCYST COMPLEX COMPONENT 6"/>
    <property type="match status" value="1"/>
</dbReference>
<dbReference type="GO" id="GO:0006886">
    <property type="term" value="P:intracellular protein transport"/>
    <property type="evidence" value="ECO:0007669"/>
    <property type="project" value="InterPro"/>
</dbReference>
<evidence type="ECO:0000256" key="1">
    <source>
        <dbReference type="ARBA" id="ARBA00007944"/>
    </source>
</evidence>
<evidence type="ECO:0000256" key="5">
    <source>
        <dbReference type="PIRNR" id="PIRNR025007"/>
    </source>
</evidence>
<keyword evidence="3 5" id="KW-0268">Exocytosis</keyword>
<dbReference type="Gene3D" id="1.20.58.670">
    <property type="entry name" value="Dsl1p vesicle tethering complex, Tip20p subunit, domain D"/>
    <property type="match status" value="1"/>
</dbReference>
<evidence type="ECO:0000256" key="6">
    <source>
        <dbReference type="SAM" id="MobiDB-lite"/>
    </source>
</evidence>
<gene>
    <name evidence="9" type="ORF">SAMEA4029010_CIC11G00000004583</name>
</gene>
<sequence length="870" mass="100064">MAPIRVEANGTNGNGEANGKENDIVDTVQLENLFIRDADVFQTSLNSEDYLDSLAPIITDALKANALADFISKLNGIVKGKDTELNELSLNSAHDINTCIDTIDEVSRQSEDLNRSLVQVNDVLNKSVYELISKKKALIKCKDTERRINDTIVVLNLCNQVLEIANKIHDWINQNKYFSALKLIDELTSIHLAKVKDFSFSVKIHDSIPHLTSMIQRESFDNLCKTLSTQIERKIEIIGDTIFQNLVQLQDNWEKLRSDPANPALLPHRLNSPIEQSMRDPSFYLDLFESKTLAIQLGPIYDCILVYQSLGEMSVLTGAYHKEWMKKYQRIIYPITLSSSTNEKLTLYHEPIVSFPDLISLEVYLQKIAAFFVVDKQLNTRTKFELRTNATSDDLWESFAIKLKPVLLHFLERSKWGLDDLGALADFKDLIGNFLQVMENSQYKITDLYEILMLIFKDHFCPILIQHFRLEFLESIQSDHYMPLVVTAKNDYDSVMKICWYKKDASFAPKNIRSLPISFPFSEDYVHYCLGVRTLLQDIIDFTSRHYNYDMTELNRIIVNDIFERVLGDEPGVGICNDIKEFISKNSNNKEIIAQSYTNLEYYLFSLYEMGKLIDRRLRAYNGIGIINIDTNSTFKLKAIELFTNVRKFSEDAIFKMVDEKVNSLLDMLEYDNWLPEARNNDPNFFILDFSLFLENLFNSIFSNLPSSFRTLGLFRSFDFISEYLLNLLYDAPRLNRIAVENFDLDVRHLESSMAKLASDSGDEQSGSVALQSTFAELRQSIDLLLLNNYDEFMKNSTFRMRRFDRLKYEDAMKLIMKMQVEEDPLNADNASIYEVDGPNNSMGGLDRGGSILSGSAAKFAKWSKFGKET</sequence>
<dbReference type="OrthoDB" id="10267033at2759"/>
<feature type="domain" description="Exocyst complex component EXOC6/Sec15 N-terminal" evidence="8">
    <location>
        <begin position="73"/>
        <end position="243"/>
    </location>
</feature>